<dbReference type="InterPro" id="IPR050327">
    <property type="entry name" value="Proton-linked_MCT"/>
</dbReference>
<dbReference type="InterPro" id="IPR011701">
    <property type="entry name" value="MFS"/>
</dbReference>
<feature type="domain" description="Major facilitator superfamily (MFS) profile" evidence="3">
    <location>
        <begin position="1"/>
        <end position="411"/>
    </location>
</feature>
<dbReference type="Pfam" id="PF07690">
    <property type="entry name" value="MFS_1"/>
    <property type="match status" value="1"/>
</dbReference>
<feature type="transmembrane region" description="Helical" evidence="2">
    <location>
        <begin position="163"/>
        <end position="183"/>
    </location>
</feature>
<name>A0A6F9DRP3_9ASCI</name>
<protein>
    <submittedName>
        <fullName evidence="4">Monocarboxylate transporter 12-like</fullName>
    </submittedName>
</protein>
<feature type="transmembrane region" description="Helical" evidence="2">
    <location>
        <begin position="99"/>
        <end position="125"/>
    </location>
</feature>
<feature type="transmembrane region" description="Helical" evidence="2">
    <location>
        <begin position="229"/>
        <end position="250"/>
    </location>
</feature>
<keyword evidence="2" id="KW-1133">Transmembrane helix</keyword>
<accession>A0A6F9DRP3</accession>
<feature type="transmembrane region" description="Helical" evidence="2">
    <location>
        <begin position="319"/>
        <end position="340"/>
    </location>
</feature>
<feature type="transmembrane region" description="Helical" evidence="2">
    <location>
        <begin position="137"/>
        <end position="157"/>
    </location>
</feature>
<evidence type="ECO:0000259" key="3">
    <source>
        <dbReference type="PROSITE" id="PS50850"/>
    </source>
</evidence>
<dbReference type="GO" id="GO:0008028">
    <property type="term" value="F:monocarboxylic acid transmembrane transporter activity"/>
    <property type="evidence" value="ECO:0007669"/>
    <property type="project" value="TreeGrafter"/>
</dbReference>
<dbReference type="PANTHER" id="PTHR11360:SF284">
    <property type="entry name" value="EG:103B4.3 PROTEIN-RELATED"/>
    <property type="match status" value="1"/>
</dbReference>
<dbReference type="AlphaFoldDB" id="A0A6F9DRP3"/>
<feature type="transmembrane region" description="Helical" evidence="2">
    <location>
        <begin position="387"/>
        <end position="411"/>
    </location>
</feature>
<keyword evidence="2" id="KW-0812">Transmembrane</keyword>
<sequence length="438" mass="47881">MICKIDVSSVMLLLCGLYAACLWGSTLRCYSLFYDSMVEDFEANYAAASMISSLSLVGCAMGSVFSSPTFKLFGYSNSVMLLGVVSCISTLVASFSSSIALISIGFGLIPGFALVLVHVSTVAISNTFERANFFTQMFFLGLGLGPFLLCPCFQYFIEMFRWRGALQIIAGMFLNITVCGAVLRRFEQNLNRKPSNVKQCQRRERGICHQILSSIHSLLDMKLLANPSFYVYTLSATTYGSVFFSALSYIPLYGTKVLQLDVFVATTLVLALSVGDGFAKVSLSILSDRISSDKMILFTSSLMLLMSFSVLFLSLTRSYIVAMVACTATGLFIGGLPGLRTTIGYNEFAPELFSSVFGYSTGVTLAVSSATQYLIGMLIDNTDNLSLVYYIGAGLGLVSAAIEFSWYMSLYQDTRCHKRAKSARDHQTDNMVLEVTPC</sequence>
<dbReference type="SUPFAM" id="SSF103473">
    <property type="entry name" value="MFS general substrate transporter"/>
    <property type="match status" value="1"/>
</dbReference>
<reference evidence="4" key="1">
    <citation type="submission" date="2020-04" db="EMBL/GenBank/DDBJ databases">
        <authorList>
            <person name="Neveu A P."/>
        </authorList>
    </citation>
    <scope>NUCLEOTIDE SEQUENCE</scope>
    <source>
        <tissue evidence="4">Whole embryo</tissue>
    </source>
</reference>
<evidence type="ECO:0000313" key="4">
    <source>
        <dbReference type="EMBL" id="CAB3266112.1"/>
    </source>
</evidence>
<dbReference type="InterPro" id="IPR020846">
    <property type="entry name" value="MFS_dom"/>
</dbReference>
<gene>
    <name evidence="4" type="primary">Slc16a12-001</name>
</gene>
<feature type="transmembrane region" description="Helical" evidence="2">
    <location>
        <begin position="352"/>
        <end position="375"/>
    </location>
</feature>
<dbReference type="GO" id="GO:0016020">
    <property type="term" value="C:membrane"/>
    <property type="evidence" value="ECO:0007669"/>
    <property type="project" value="UniProtKB-SubCell"/>
</dbReference>
<dbReference type="PROSITE" id="PS50850">
    <property type="entry name" value="MFS"/>
    <property type="match status" value="1"/>
</dbReference>
<feature type="transmembrane region" description="Helical" evidence="2">
    <location>
        <begin position="262"/>
        <end position="283"/>
    </location>
</feature>
<organism evidence="4">
    <name type="scientific">Phallusia mammillata</name>
    <dbReference type="NCBI Taxonomy" id="59560"/>
    <lineage>
        <taxon>Eukaryota</taxon>
        <taxon>Metazoa</taxon>
        <taxon>Chordata</taxon>
        <taxon>Tunicata</taxon>
        <taxon>Ascidiacea</taxon>
        <taxon>Phlebobranchia</taxon>
        <taxon>Ascidiidae</taxon>
        <taxon>Phallusia</taxon>
    </lineage>
</organism>
<dbReference type="Gene3D" id="1.20.1250.20">
    <property type="entry name" value="MFS general substrate transporter like domains"/>
    <property type="match status" value="2"/>
</dbReference>
<feature type="transmembrane region" description="Helical" evidence="2">
    <location>
        <begin position="45"/>
        <end position="65"/>
    </location>
</feature>
<comment type="subcellular location">
    <subcellularLocation>
        <location evidence="1">Membrane</location>
        <topology evidence="1">Multi-pass membrane protein</topology>
    </subcellularLocation>
</comment>
<feature type="transmembrane region" description="Helical" evidence="2">
    <location>
        <begin position="295"/>
        <end position="313"/>
    </location>
</feature>
<evidence type="ECO:0000256" key="1">
    <source>
        <dbReference type="ARBA" id="ARBA00004141"/>
    </source>
</evidence>
<evidence type="ECO:0000256" key="2">
    <source>
        <dbReference type="SAM" id="Phobius"/>
    </source>
</evidence>
<keyword evidence="2" id="KW-0472">Membrane</keyword>
<feature type="transmembrane region" description="Helical" evidence="2">
    <location>
        <begin position="72"/>
        <end position="93"/>
    </location>
</feature>
<dbReference type="InterPro" id="IPR036259">
    <property type="entry name" value="MFS_trans_sf"/>
</dbReference>
<dbReference type="PANTHER" id="PTHR11360">
    <property type="entry name" value="MONOCARBOXYLATE TRANSPORTER"/>
    <property type="match status" value="1"/>
</dbReference>
<dbReference type="EMBL" id="LR790250">
    <property type="protein sequence ID" value="CAB3266112.1"/>
    <property type="molecule type" value="mRNA"/>
</dbReference>
<proteinExistence type="evidence at transcript level"/>